<organism evidence="1 2">
    <name type="scientific">Maioricimonas rarisocia</name>
    <dbReference type="NCBI Taxonomy" id="2528026"/>
    <lineage>
        <taxon>Bacteria</taxon>
        <taxon>Pseudomonadati</taxon>
        <taxon>Planctomycetota</taxon>
        <taxon>Planctomycetia</taxon>
        <taxon>Planctomycetales</taxon>
        <taxon>Planctomycetaceae</taxon>
        <taxon>Maioricimonas</taxon>
    </lineage>
</organism>
<accession>A0A517Z3R9</accession>
<dbReference type="Proteomes" id="UP000320496">
    <property type="component" value="Chromosome"/>
</dbReference>
<dbReference type="KEGG" id="mri:Mal4_13780"/>
<gene>
    <name evidence="1" type="ORF">Mal4_13780</name>
</gene>
<sequence>MVFPVSRSVVHGHQRIDGLNAIRRDAQSEFTKP</sequence>
<reference evidence="1 2" key="1">
    <citation type="submission" date="2019-02" db="EMBL/GenBank/DDBJ databases">
        <title>Deep-cultivation of Planctomycetes and their phenomic and genomic characterization uncovers novel biology.</title>
        <authorList>
            <person name="Wiegand S."/>
            <person name="Jogler M."/>
            <person name="Boedeker C."/>
            <person name="Pinto D."/>
            <person name="Vollmers J."/>
            <person name="Rivas-Marin E."/>
            <person name="Kohn T."/>
            <person name="Peeters S.H."/>
            <person name="Heuer A."/>
            <person name="Rast P."/>
            <person name="Oberbeckmann S."/>
            <person name="Bunk B."/>
            <person name="Jeske O."/>
            <person name="Meyerdierks A."/>
            <person name="Storesund J.E."/>
            <person name="Kallscheuer N."/>
            <person name="Luecker S."/>
            <person name="Lage O.M."/>
            <person name="Pohl T."/>
            <person name="Merkel B.J."/>
            <person name="Hornburger P."/>
            <person name="Mueller R.-W."/>
            <person name="Bruemmer F."/>
            <person name="Labrenz M."/>
            <person name="Spormann A.M."/>
            <person name="Op den Camp H."/>
            <person name="Overmann J."/>
            <person name="Amann R."/>
            <person name="Jetten M.S.M."/>
            <person name="Mascher T."/>
            <person name="Medema M.H."/>
            <person name="Devos D.P."/>
            <person name="Kaster A.-K."/>
            <person name="Ovreas L."/>
            <person name="Rohde M."/>
            <person name="Galperin M.Y."/>
            <person name="Jogler C."/>
        </authorList>
    </citation>
    <scope>NUCLEOTIDE SEQUENCE [LARGE SCALE GENOMIC DNA]</scope>
    <source>
        <strain evidence="1 2">Mal4</strain>
    </source>
</reference>
<proteinExistence type="predicted"/>
<evidence type="ECO:0000313" key="1">
    <source>
        <dbReference type="EMBL" id="QDU37075.1"/>
    </source>
</evidence>
<dbReference type="AlphaFoldDB" id="A0A517Z3R9"/>
<evidence type="ECO:0000313" key="2">
    <source>
        <dbReference type="Proteomes" id="UP000320496"/>
    </source>
</evidence>
<dbReference type="EMBL" id="CP036275">
    <property type="protein sequence ID" value="QDU37075.1"/>
    <property type="molecule type" value="Genomic_DNA"/>
</dbReference>
<keyword evidence="2" id="KW-1185">Reference proteome</keyword>
<name>A0A517Z3R9_9PLAN</name>
<protein>
    <submittedName>
        <fullName evidence="1">Uncharacterized protein</fullName>
    </submittedName>
</protein>